<evidence type="ECO:0000256" key="1">
    <source>
        <dbReference type="ARBA" id="ARBA00004651"/>
    </source>
</evidence>
<accession>A0A921E961</accession>
<feature type="transmembrane region" description="Helical" evidence="8">
    <location>
        <begin position="35"/>
        <end position="57"/>
    </location>
</feature>
<keyword evidence="7 8" id="KW-0472">Membrane</keyword>
<dbReference type="PROSITE" id="PS00873">
    <property type="entry name" value="NA_ALANINE_SYMP"/>
    <property type="match status" value="1"/>
</dbReference>
<feature type="transmembrane region" description="Helical" evidence="8">
    <location>
        <begin position="318"/>
        <end position="341"/>
    </location>
</feature>
<evidence type="ECO:0000256" key="6">
    <source>
        <dbReference type="ARBA" id="ARBA00022989"/>
    </source>
</evidence>
<dbReference type="EMBL" id="DYXT01000034">
    <property type="protein sequence ID" value="HJE39455.1"/>
    <property type="molecule type" value="Genomic_DNA"/>
</dbReference>
<dbReference type="Pfam" id="PF01235">
    <property type="entry name" value="Na_Ala_symp"/>
    <property type="match status" value="1"/>
</dbReference>
<feature type="transmembrane region" description="Helical" evidence="8">
    <location>
        <begin position="261"/>
        <end position="285"/>
    </location>
</feature>
<feature type="transmembrane region" description="Helical" evidence="8">
    <location>
        <begin position="370"/>
        <end position="398"/>
    </location>
</feature>
<keyword evidence="5 8" id="KW-0812">Transmembrane</keyword>
<comment type="caution">
    <text evidence="9">The sequence shown here is derived from an EMBL/GenBank/DDBJ whole genome shotgun (WGS) entry which is preliminary data.</text>
</comment>
<dbReference type="GO" id="GO:0005886">
    <property type="term" value="C:plasma membrane"/>
    <property type="evidence" value="ECO:0007669"/>
    <property type="project" value="UniProtKB-SubCell"/>
</dbReference>
<protein>
    <submittedName>
        <fullName evidence="9">Alanine:cation symporter family protein</fullName>
    </submittedName>
</protein>
<dbReference type="PANTHER" id="PTHR30330">
    <property type="entry name" value="AGSS FAMILY TRANSPORTER, SODIUM-ALANINE"/>
    <property type="match status" value="1"/>
</dbReference>
<dbReference type="GO" id="GO:0005283">
    <property type="term" value="F:amino acid:sodium symporter activity"/>
    <property type="evidence" value="ECO:0007669"/>
    <property type="project" value="InterPro"/>
</dbReference>
<feature type="transmembrane region" description="Helical" evidence="8">
    <location>
        <begin position="431"/>
        <end position="447"/>
    </location>
</feature>
<dbReference type="PRINTS" id="PR00175">
    <property type="entry name" value="NAALASMPORT"/>
</dbReference>
<dbReference type="InterPro" id="IPR001463">
    <property type="entry name" value="Na/Ala_symport"/>
</dbReference>
<dbReference type="AlphaFoldDB" id="A0A921E961"/>
<evidence type="ECO:0000256" key="5">
    <source>
        <dbReference type="ARBA" id="ARBA00022692"/>
    </source>
</evidence>
<feature type="transmembrane region" description="Helical" evidence="8">
    <location>
        <begin position="205"/>
        <end position="225"/>
    </location>
</feature>
<reference evidence="9" key="2">
    <citation type="submission" date="2021-09" db="EMBL/GenBank/DDBJ databases">
        <authorList>
            <person name="Gilroy R."/>
        </authorList>
    </citation>
    <scope>NUCLEOTIDE SEQUENCE</scope>
    <source>
        <strain evidence="9">4100</strain>
    </source>
</reference>
<gene>
    <name evidence="9" type="ORF">K8V47_06845</name>
</gene>
<evidence type="ECO:0000256" key="7">
    <source>
        <dbReference type="ARBA" id="ARBA00023136"/>
    </source>
</evidence>
<comment type="similarity">
    <text evidence="2 8">Belongs to the alanine or glycine:cation symporter (AGCS) (TC 2.A.25) family.</text>
</comment>
<evidence type="ECO:0000256" key="2">
    <source>
        <dbReference type="ARBA" id="ARBA00009261"/>
    </source>
</evidence>
<keyword evidence="6 8" id="KW-1133">Transmembrane helix</keyword>
<name>A0A921E961_9BACT</name>
<comment type="subcellular location">
    <subcellularLocation>
        <location evidence="1 8">Cell membrane</location>
        <topology evidence="1 8">Multi-pass membrane protein</topology>
    </subcellularLocation>
</comment>
<proteinExistence type="inferred from homology"/>
<organism evidence="9 10">
    <name type="scientific">Candidatus Amulumruptor caecigallinarius</name>
    <dbReference type="NCBI Taxonomy" id="2109911"/>
    <lineage>
        <taxon>Bacteria</taxon>
        <taxon>Pseudomonadati</taxon>
        <taxon>Bacteroidota</taxon>
        <taxon>Bacteroidia</taxon>
        <taxon>Bacteroidales</taxon>
        <taxon>Muribaculaceae</taxon>
        <taxon>Candidatus Amulumruptor</taxon>
    </lineage>
</organism>
<keyword evidence="3 8" id="KW-0813">Transport</keyword>
<dbReference type="Proteomes" id="UP000711407">
    <property type="component" value="Unassembled WGS sequence"/>
</dbReference>
<evidence type="ECO:0000313" key="9">
    <source>
        <dbReference type="EMBL" id="HJE39455.1"/>
    </source>
</evidence>
<dbReference type="NCBIfam" id="TIGR00835">
    <property type="entry name" value="agcS"/>
    <property type="match status" value="1"/>
</dbReference>
<evidence type="ECO:0000256" key="8">
    <source>
        <dbReference type="RuleBase" id="RU363064"/>
    </source>
</evidence>
<feature type="transmembrane region" description="Helical" evidence="8">
    <location>
        <begin position="405"/>
        <end position="425"/>
    </location>
</feature>
<feature type="transmembrane region" description="Helical" evidence="8">
    <location>
        <begin position="232"/>
        <end position="255"/>
    </location>
</feature>
<reference evidence="9" key="1">
    <citation type="journal article" date="2021" name="PeerJ">
        <title>Extensive microbial diversity within the chicken gut microbiome revealed by metagenomics and culture.</title>
        <authorList>
            <person name="Gilroy R."/>
            <person name="Ravi A."/>
            <person name="Getino M."/>
            <person name="Pursley I."/>
            <person name="Horton D.L."/>
            <person name="Alikhan N.F."/>
            <person name="Baker D."/>
            <person name="Gharbi K."/>
            <person name="Hall N."/>
            <person name="Watson M."/>
            <person name="Adriaenssens E.M."/>
            <person name="Foster-Nyarko E."/>
            <person name="Jarju S."/>
            <person name="Secka A."/>
            <person name="Antonio M."/>
            <person name="Oren A."/>
            <person name="Chaudhuri R.R."/>
            <person name="La Ragione R."/>
            <person name="Hildebrand F."/>
            <person name="Pallen M.J."/>
        </authorList>
    </citation>
    <scope>NUCLEOTIDE SEQUENCE</scope>
    <source>
        <strain evidence="9">4100</strain>
    </source>
</reference>
<dbReference type="PANTHER" id="PTHR30330:SF3">
    <property type="entry name" value="TRANSCRIPTIONAL REGULATOR, LRP FAMILY"/>
    <property type="match status" value="1"/>
</dbReference>
<evidence type="ECO:0000256" key="3">
    <source>
        <dbReference type="ARBA" id="ARBA00022448"/>
    </source>
</evidence>
<keyword evidence="8" id="KW-0769">Symport</keyword>
<dbReference type="Gene3D" id="1.20.1740.10">
    <property type="entry name" value="Amino acid/polyamine transporter I"/>
    <property type="match status" value="1"/>
</dbReference>
<feature type="transmembrane region" description="Helical" evidence="8">
    <location>
        <begin position="167"/>
        <end position="185"/>
    </location>
</feature>
<sequence length="470" mass="50620">MNPTPTVAPHTLFISSILDTMGQWLTTVADALCGYPLFVLLIGGGLFLFCYSGFTSLRRLPHSIKVLRTKQSADGKATGQISSLQALASAVSATIGMGNIAGVAIALMMGGPGAIFWMWMSALVGMSTKYHEGVLAIKYKGRDRDGNPQGGTMHIIEQGLGRRWRPLALTFAFAGMLGTLCILNANQLAEALVAGVWDGNDTVGLRFGIGVAIAAVVALVVLGGIKRIAKVASYLVPFMVTLYFVLVSYIIVTHIHDVPRVIASIFTEAFNIRAGWGALAGIAIIGARRAAFVNDAGIGTATIMHGASRNTEPVREGLVAMLGPAIDSGLVCTLTALAILLCGDISSGQLQGLTVAMQTFRTAIPYGDMFLLAIVLCFAMSSMFSYSFYGFTCASYLWGQRKARWYTYFFILSLILFAVVPLKAAVGLCDLFYALMAFHTMLALILLRKKVKEETRRYFNTQFQNKHSIS</sequence>
<keyword evidence="4 8" id="KW-1003">Cell membrane</keyword>
<evidence type="ECO:0000313" key="10">
    <source>
        <dbReference type="Proteomes" id="UP000711407"/>
    </source>
</evidence>
<evidence type="ECO:0000256" key="4">
    <source>
        <dbReference type="ARBA" id="ARBA00022475"/>
    </source>
</evidence>